<dbReference type="EMBL" id="JAUNQW010000004">
    <property type="protein sequence ID" value="MDO5457049.1"/>
    <property type="molecule type" value="Genomic_DNA"/>
</dbReference>
<keyword evidence="5" id="KW-0067">ATP-binding</keyword>
<comment type="similarity">
    <text evidence="2">Belongs to the phosphoenolpyruvate carboxykinase (ATP) family.</text>
</comment>
<dbReference type="SUPFAM" id="SSF68923">
    <property type="entry name" value="PEP carboxykinase N-terminal domain"/>
    <property type="match status" value="1"/>
</dbReference>
<dbReference type="GO" id="GO:0005524">
    <property type="term" value="F:ATP binding"/>
    <property type="evidence" value="ECO:0007669"/>
    <property type="project" value="UniProtKB-KW"/>
</dbReference>
<evidence type="ECO:0000256" key="5">
    <source>
        <dbReference type="ARBA" id="ARBA00022840"/>
    </source>
</evidence>
<evidence type="ECO:0000256" key="2">
    <source>
        <dbReference type="ARBA" id="ARBA00006052"/>
    </source>
</evidence>
<gene>
    <name evidence="8" type="ORF">Q4F26_01760</name>
</gene>
<dbReference type="AlphaFoldDB" id="A0AA43ZRR8"/>
<accession>A0AA43ZRR8</accession>
<evidence type="ECO:0000256" key="3">
    <source>
        <dbReference type="ARBA" id="ARBA00012363"/>
    </source>
</evidence>
<name>A0AA43ZRR8_9LACT</name>
<comment type="pathway">
    <text evidence="1">Carbohydrate biosynthesis; gluconeogenesis.</text>
</comment>
<dbReference type="InterPro" id="IPR001272">
    <property type="entry name" value="PEP_carboxykinase_ATP"/>
</dbReference>
<dbReference type="Gene3D" id="3.40.449.10">
    <property type="entry name" value="Phosphoenolpyruvate Carboxykinase, domain 1"/>
    <property type="match status" value="1"/>
</dbReference>
<dbReference type="Pfam" id="PF01293">
    <property type="entry name" value="PEPCK_ATP"/>
    <property type="match status" value="1"/>
</dbReference>
<comment type="catalytic activity">
    <reaction evidence="7">
        <text>oxaloacetate + ATP = phosphoenolpyruvate + ADP + CO2</text>
        <dbReference type="Rhea" id="RHEA:18617"/>
        <dbReference type="ChEBI" id="CHEBI:16452"/>
        <dbReference type="ChEBI" id="CHEBI:16526"/>
        <dbReference type="ChEBI" id="CHEBI:30616"/>
        <dbReference type="ChEBI" id="CHEBI:58702"/>
        <dbReference type="ChEBI" id="CHEBI:456216"/>
        <dbReference type="EC" id="4.1.1.49"/>
    </reaction>
</comment>
<dbReference type="EC" id="4.1.1.49" evidence="3"/>
<reference evidence="8" key="1">
    <citation type="submission" date="2023-07" db="EMBL/GenBank/DDBJ databases">
        <title>Between Cages and Wild: Unraveling the Impact of Captivity on Animal Microbiomes and Antimicrobial Resistance.</title>
        <authorList>
            <person name="Schmartz G.P."/>
            <person name="Rehner J."/>
            <person name="Schuff M.J."/>
            <person name="Becker S.L."/>
            <person name="Kravczyk M."/>
            <person name="Gurevich A."/>
            <person name="Francke R."/>
            <person name="Mueller R."/>
            <person name="Keller V."/>
            <person name="Keller A."/>
        </authorList>
    </citation>
    <scope>NUCLEOTIDE SEQUENCE</scope>
    <source>
        <strain evidence="8">S39M_St_73</strain>
    </source>
</reference>
<dbReference type="SUPFAM" id="SSF53795">
    <property type="entry name" value="PEP carboxykinase-like"/>
    <property type="match status" value="1"/>
</dbReference>
<evidence type="ECO:0000313" key="9">
    <source>
        <dbReference type="Proteomes" id="UP001171751"/>
    </source>
</evidence>
<evidence type="ECO:0000313" key="8">
    <source>
        <dbReference type="EMBL" id="MDO5457049.1"/>
    </source>
</evidence>
<dbReference type="Proteomes" id="UP001171751">
    <property type="component" value="Unassembled WGS sequence"/>
</dbReference>
<evidence type="ECO:0000256" key="4">
    <source>
        <dbReference type="ARBA" id="ARBA00022741"/>
    </source>
</evidence>
<dbReference type="InterPro" id="IPR008210">
    <property type="entry name" value="PEP_carboxykinase_N"/>
</dbReference>
<keyword evidence="6 8" id="KW-0456">Lyase</keyword>
<keyword evidence="9" id="KW-1185">Reference proteome</keyword>
<dbReference type="GO" id="GO:0006094">
    <property type="term" value="P:gluconeogenesis"/>
    <property type="evidence" value="ECO:0007669"/>
    <property type="project" value="InterPro"/>
</dbReference>
<dbReference type="InterPro" id="IPR013035">
    <property type="entry name" value="PEP_carboxykinase_C"/>
</dbReference>
<evidence type="ECO:0000256" key="1">
    <source>
        <dbReference type="ARBA" id="ARBA00004742"/>
    </source>
</evidence>
<sequence length="546" mass="61881">MSTVESYTRNTITNKNTLFSPMKSTVETSFYMNNTKHLCSVSQAYELSLLNKGMIVLDREVSHPEELGLPEGAKILVDNGGAVTGRTAAARRIKGDNPNEDKAIEKIARQAIFDNRFRTLYNASAYVGLDKEFMVKAHLNIPEEYVGNLYTWLMNFQACNEAYDELYEKSTHYEKESDIFVYCDPDWQHEDYPNGLAYFDVLHNTAIILGLQYFGELKKGTLTLAWATAERNNYVPCHGGLKIFNREKDSYVASFFGLSGSGKSTLTHAKHEDKYDIKVLHDDAFIIDKKDGSSIALEPAYFDKTNDYAGGHPAQDYFVTIQNIGVVPDEEGKLAIQADDVRNGNGRTIKSRYSTDNRVDRIEEGIDSIFWIIKDNAFPPITKITNSALATAFGLTLMTKRSTAENLVGGQKPGEKLVIEPFANPFRVYPLINDYKNFKSLFDSDVDCYLINTGDFMDQDIPKEVTLSILESIVEGTAEFESFGNLTDLEYIHFDEFDPDFEDSHYTDTLASRIEFRIEYIKEFNEKYPEHAIPEETLDVLSKLVN</sequence>
<protein>
    <recommendedName>
        <fullName evidence="3">phosphoenolpyruvate carboxykinase (ATP)</fullName>
        <ecNumber evidence="3">4.1.1.49</ecNumber>
    </recommendedName>
</protein>
<organism evidence="8 9">
    <name type="scientific">Atopococcus tabaci</name>
    <dbReference type="NCBI Taxonomy" id="269774"/>
    <lineage>
        <taxon>Bacteria</taxon>
        <taxon>Bacillati</taxon>
        <taxon>Bacillota</taxon>
        <taxon>Bacilli</taxon>
        <taxon>Lactobacillales</taxon>
        <taxon>Carnobacteriaceae</taxon>
        <taxon>Atopococcus</taxon>
    </lineage>
</organism>
<evidence type="ECO:0000256" key="6">
    <source>
        <dbReference type="ARBA" id="ARBA00023239"/>
    </source>
</evidence>
<dbReference type="GO" id="GO:0004612">
    <property type="term" value="F:phosphoenolpyruvate carboxykinase (ATP) activity"/>
    <property type="evidence" value="ECO:0007669"/>
    <property type="project" value="UniProtKB-EC"/>
</dbReference>
<evidence type="ECO:0000256" key="7">
    <source>
        <dbReference type="ARBA" id="ARBA00047371"/>
    </source>
</evidence>
<dbReference type="Gene3D" id="3.90.228.20">
    <property type="match status" value="2"/>
</dbReference>
<comment type="caution">
    <text evidence="8">The sequence shown here is derived from an EMBL/GenBank/DDBJ whole genome shotgun (WGS) entry which is preliminary data.</text>
</comment>
<keyword evidence="4" id="KW-0547">Nucleotide-binding</keyword>
<proteinExistence type="inferred from homology"/>